<keyword evidence="6" id="KW-0175">Coiled coil</keyword>
<evidence type="ECO:0000313" key="9">
    <source>
        <dbReference type="EMBL" id="OBR66789.1"/>
    </source>
</evidence>
<comment type="subcellular location">
    <subcellularLocation>
        <location evidence="1">Cell membrane</location>
    </subcellularLocation>
</comment>
<dbReference type="STRING" id="1844972.A7K91_16255"/>
<evidence type="ECO:0000256" key="5">
    <source>
        <dbReference type="ARBA" id="ARBA00023136"/>
    </source>
</evidence>
<dbReference type="GO" id="GO:0016020">
    <property type="term" value="C:membrane"/>
    <property type="evidence" value="ECO:0007669"/>
    <property type="project" value="InterPro"/>
</dbReference>
<proteinExistence type="predicted"/>
<evidence type="ECO:0000256" key="2">
    <source>
        <dbReference type="ARBA" id="ARBA00022475"/>
    </source>
</evidence>
<feature type="chain" id="PRO_5039426829" description="Flagellar protein" evidence="8">
    <location>
        <begin position="25"/>
        <end position="207"/>
    </location>
</feature>
<evidence type="ECO:0000256" key="6">
    <source>
        <dbReference type="SAM" id="Coils"/>
    </source>
</evidence>
<evidence type="ECO:0000256" key="1">
    <source>
        <dbReference type="ARBA" id="ARBA00004236"/>
    </source>
</evidence>
<gene>
    <name evidence="9" type="ORF">A7K91_16255</name>
</gene>
<feature type="coiled-coil region" evidence="6">
    <location>
        <begin position="172"/>
        <end position="199"/>
    </location>
</feature>
<dbReference type="RefSeq" id="WP_068681078.1">
    <property type="nucleotide sequence ID" value="NZ_LYPA01000043.1"/>
</dbReference>
<evidence type="ECO:0000256" key="8">
    <source>
        <dbReference type="SAM" id="SignalP"/>
    </source>
</evidence>
<evidence type="ECO:0008006" key="11">
    <source>
        <dbReference type="Google" id="ProtNLM"/>
    </source>
</evidence>
<organism evidence="9 10">
    <name type="scientific">Paenibacillus oryzae</name>
    <dbReference type="NCBI Taxonomy" id="1844972"/>
    <lineage>
        <taxon>Bacteria</taxon>
        <taxon>Bacillati</taxon>
        <taxon>Bacillota</taxon>
        <taxon>Bacilli</taxon>
        <taxon>Bacillales</taxon>
        <taxon>Paenibacillaceae</taxon>
        <taxon>Paenibacillus</taxon>
    </lineage>
</organism>
<feature type="signal peptide" evidence="8">
    <location>
        <begin position="1"/>
        <end position="24"/>
    </location>
</feature>
<keyword evidence="10" id="KW-1185">Reference proteome</keyword>
<evidence type="ECO:0000256" key="3">
    <source>
        <dbReference type="ARBA" id="ARBA00022692"/>
    </source>
</evidence>
<dbReference type="AlphaFoldDB" id="A0A1A5YMD7"/>
<dbReference type="GO" id="GO:0044781">
    <property type="term" value="P:bacterial-type flagellum organization"/>
    <property type="evidence" value="ECO:0007669"/>
    <property type="project" value="InterPro"/>
</dbReference>
<comment type="caution">
    <text evidence="9">The sequence shown here is derived from an EMBL/GenBank/DDBJ whole genome shotgun (WGS) entry which is preliminary data.</text>
</comment>
<protein>
    <recommendedName>
        <fullName evidence="11">Flagellar protein</fullName>
    </recommendedName>
</protein>
<keyword evidence="5 7" id="KW-0472">Membrane</keyword>
<dbReference type="Proteomes" id="UP000092024">
    <property type="component" value="Unassembled WGS sequence"/>
</dbReference>
<dbReference type="EMBL" id="LYPA01000043">
    <property type="protein sequence ID" value="OBR66789.1"/>
    <property type="molecule type" value="Genomic_DNA"/>
</dbReference>
<feature type="transmembrane region" description="Helical" evidence="7">
    <location>
        <begin position="49"/>
        <end position="72"/>
    </location>
</feature>
<dbReference type="OrthoDB" id="2376965at2"/>
<dbReference type="Pfam" id="PF04347">
    <property type="entry name" value="FliO"/>
    <property type="match status" value="1"/>
</dbReference>
<keyword evidence="8" id="KW-0732">Signal</keyword>
<evidence type="ECO:0000313" key="10">
    <source>
        <dbReference type="Proteomes" id="UP000092024"/>
    </source>
</evidence>
<dbReference type="InterPro" id="IPR022781">
    <property type="entry name" value="Flagellar_biosynth_FliO"/>
</dbReference>
<keyword evidence="3 7" id="KW-0812">Transmembrane</keyword>
<reference evidence="9 10" key="1">
    <citation type="submission" date="2016-05" db="EMBL/GenBank/DDBJ databases">
        <title>Paenibacillus oryzae. sp. nov., isolated from the rice root.</title>
        <authorList>
            <person name="Zhang J."/>
            <person name="Zhang X."/>
        </authorList>
    </citation>
    <scope>NUCLEOTIDE SEQUENCE [LARGE SCALE GENOMIC DNA]</scope>
    <source>
        <strain evidence="9 10">1DrF-4</strain>
    </source>
</reference>
<keyword evidence="4 7" id="KW-1133">Transmembrane helix</keyword>
<name>A0A1A5YMD7_9BACL</name>
<keyword evidence="2" id="KW-1003">Cell membrane</keyword>
<accession>A0A1A5YMD7</accession>
<sequence>MNVLHKRTAILTAAASTVFPGMVAASGNSGTEVPDTQIPFDGPGNMLGSVAWLMVALAIVIVLIVIVIKWLSKGSRAWGINRSMRSLGGIALGQNSSVQVLEIAGTIYIVGVGDTVTLLEKIDDAERVADILKVLDKETTAVWGPGNVVELLGKWRGKNAGKTGDSGSSTFQQMLEGKLNGQSQRKQQLEQLLKNQNSHERLMDDEK</sequence>
<evidence type="ECO:0000256" key="4">
    <source>
        <dbReference type="ARBA" id="ARBA00022989"/>
    </source>
</evidence>
<evidence type="ECO:0000256" key="7">
    <source>
        <dbReference type="SAM" id="Phobius"/>
    </source>
</evidence>